<dbReference type="PANTHER" id="PTHR24412">
    <property type="entry name" value="KELCH PROTEIN"/>
    <property type="match status" value="1"/>
</dbReference>
<name>A0A1Q2M8U0_9GAMM</name>
<feature type="domain" description="BIG2" evidence="3">
    <location>
        <begin position="57"/>
        <end position="133"/>
    </location>
</feature>
<dbReference type="InterPro" id="IPR015915">
    <property type="entry name" value="Kelch-typ_b-propeller"/>
</dbReference>
<dbReference type="SMART" id="SM00635">
    <property type="entry name" value="BID_2"/>
    <property type="match status" value="2"/>
</dbReference>
<dbReference type="SUPFAM" id="SSF117281">
    <property type="entry name" value="Kelch motif"/>
    <property type="match status" value="2"/>
</dbReference>
<dbReference type="RefSeq" id="WP_077407264.1">
    <property type="nucleotide sequence ID" value="NZ_CP019650.1"/>
</dbReference>
<evidence type="ECO:0000313" key="4">
    <source>
        <dbReference type="EMBL" id="AQQ68958.1"/>
    </source>
</evidence>
<dbReference type="InterPro" id="IPR058667">
    <property type="entry name" value="DUF6242_C"/>
</dbReference>
<dbReference type="AlphaFoldDB" id="A0A1Q2M8U0"/>
<evidence type="ECO:0000256" key="2">
    <source>
        <dbReference type="ARBA" id="ARBA00022737"/>
    </source>
</evidence>
<dbReference type="PANTHER" id="PTHR24412:SF489">
    <property type="entry name" value="RING FINGER DOMAIN AND KELCH REPEAT-CONTAINING PROTEIN DDB_G0271372"/>
    <property type="match status" value="1"/>
</dbReference>
<gene>
    <name evidence="4" type="ORF">Mag101_15945</name>
</gene>
<proteinExistence type="predicted"/>
<keyword evidence="5" id="KW-1185">Reference proteome</keyword>
<dbReference type="EMBL" id="CP019650">
    <property type="protein sequence ID" value="AQQ68958.1"/>
    <property type="molecule type" value="Genomic_DNA"/>
</dbReference>
<dbReference type="InterPro" id="IPR008964">
    <property type="entry name" value="Invasin/intimin_cell_adhesion"/>
</dbReference>
<evidence type="ECO:0000259" key="3">
    <source>
        <dbReference type="SMART" id="SM00635"/>
    </source>
</evidence>
<dbReference type="KEGG" id="maga:Mag101_15945"/>
<protein>
    <recommendedName>
        <fullName evidence="3">BIG2 domain-containing protein</fullName>
    </recommendedName>
</protein>
<dbReference type="Gene3D" id="2.120.10.80">
    <property type="entry name" value="Kelch-type beta propeller"/>
    <property type="match status" value="1"/>
</dbReference>
<keyword evidence="2" id="KW-0677">Repeat</keyword>
<feature type="domain" description="BIG2" evidence="3">
    <location>
        <begin position="145"/>
        <end position="220"/>
    </location>
</feature>
<dbReference type="InterPro" id="IPR003343">
    <property type="entry name" value="Big_2"/>
</dbReference>
<reference evidence="4" key="1">
    <citation type="submission" date="2017-02" db="EMBL/GenBank/DDBJ databases">
        <title>Genome of Microbulbifer agarilyticus GP101.</title>
        <authorList>
            <person name="Jung J."/>
            <person name="Bae S.S."/>
            <person name="Baek K."/>
        </authorList>
    </citation>
    <scope>NUCLEOTIDE SEQUENCE [LARGE SCALE GENOMIC DNA]</scope>
    <source>
        <strain evidence="4">GP101</strain>
    </source>
</reference>
<dbReference type="Gene3D" id="2.60.40.1080">
    <property type="match status" value="2"/>
</dbReference>
<dbReference type="Proteomes" id="UP000188219">
    <property type="component" value="Chromosome"/>
</dbReference>
<dbReference type="SUPFAM" id="SSF49373">
    <property type="entry name" value="Invasin/intimin cell-adhesion fragments"/>
    <property type="match status" value="2"/>
</dbReference>
<sequence>MRLNIKFSNEYEKKGEGMLKVREVAHLVLATTVLLLAACGGGGSNGNDSPAVEEKENQAALNFAQIEVEYYLHSEVQVNELSGGSGNGAVSYSSSDTGVATVNASSGELQLIAVGSTTITALKASDSDYKSASTSYSVRVLEADTQEPLVFESAALTVDLTLTSTVENPLSGGSGNGQLMFSSSNTSVASIDAMTGIVTLLAEGSATIEAKKAAADSYAESSTSYQLTVVGPPSQLAAAIGKTGSELTLNGIFSPTDVYRFTNEDCDVESYASCSQSAMTTVEIEGQLPVLDSYIAVGLPAYVVLERAGLQSQPVRVEAQRPPFVRRMGQAMVSFKGKLFVIAGQDNSAGESGNDTYWYNDIWSSEDGVNWVQEVESAEFSARAFHKVVEYQNSLYLLGGEEGIGTGGALWFKRDVWKSDDGVTWQRLVETAPFLGQGQAIVFDGKIWVIGDGAFSGESKIYSSTDGLNWDQELAESPFESREGMAVYEWAGKLFVAGGMGPTGSDDLRSDVWSSPDGRVWTKDADDGGYVARIDASVVTFADNLFMIGGHSFPDSHNSVYRSTDGVSWSLFVSEPLRKMNQTHALAVHSELLWVYSGLDQDYLWNTKDGENWNTSVAFPLVWPTTE</sequence>
<evidence type="ECO:0000313" key="5">
    <source>
        <dbReference type="Proteomes" id="UP000188219"/>
    </source>
</evidence>
<dbReference type="Pfam" id="PF25852">
    <property type="entry name" value="DUF6242_C"/>
    <property type="match status" value="1"/>
</dbReference>
<accession>A0A1Q2M8U0</accession>
<organism evidence="4 5">
    <name type="scientific">Microbulbifer agarilyticus</name>
    <dbReference type="NCBI Taxonomy" id="260552"/>
    <lineage>
        <taxon>Bacteria</taxon>
        <taxon>Pseudomonadati</taxon>
        <taxon>Pseudomonadota</taxon>
        <taxon>Gammaproteobacteria</taxon>
        <taxon>Cellvibrionales</taxon>
        <taxon>Microbulbiferaceae</taxon>
        <taxon>Microbulbifer</taxon>
    </lineage>
</organism>
<keyword evidence="1" id="KW-0880">Kelch repeat</keyword>
<evidence type="ECO:0000256" key="1">
    <source>
        <dbReference type="ARBA" id="ARBA00022441"/>
    </source>
</evidence>
<dbReference type="Pfam" id="PF02368">
    <property type="entry name" value="Big_2"/>
    <property type="match status" value="1"/>
</dbReference>
<dbReference type="STRING" id="260552.Mag101_15945"/>
<dbReference type="OrthoDB" id="211220at2"/>